<sequence length="433" mass="47958">MLSKTRIAFSILQLTNILAAPLAVQYDTKDSGLVQMKRHDRKQVVVYTTEIVTITQHVNVDEDGIIINTLTDMQDIQEESDIQAFDEYDNYEDVNSQILSLDLGTSDQDITEVDISEDTGVYDNEEADDETLSISLGVSIPEINEEDLPEDTEVGDDEVIVDQNSNADVTMVEDVLSTNLPDRLLVPDVEENYYATTQDEQNLDTSIVAPIPSETQFYTQETPAVQLTDKSSTSNNFGLDCVKFVKAVMGSGYPTPTDSQCNAFLSGLQTGEISSAREAAMFLAQIMHESDGLKAKSEYRCATEDCTADYAAPGDYPGKAYYGRGYIQLSWADNYKAASKALYGDDRLYTNPDSVAQDETIAWQVSFWYWKSRVRTNKDVLSGEFGASTRMINGALECTGSNIVASKTRYDIYKQVLSVFDPSSTPTESGCYN</sequence>
<gene>
    <name evidence="5" type="ORF">AX774_g3793</name>
</gene>
<feature type="signal peptide" evidence="3">
    <location>
        <begin position="1"/>
        <end position="19"/>
    </location>
</feature>
<dbReference type="AlphaFoldDB" id="A0A1R1PP56"/>
<keyword evidence="3" id="KW-0732">Signal</keyword>
<dbReference type="InterPro" id="IPR023346">
    <property type="entry name" value="Lysozyme-like_dom_sf"/>
</dbReference>
<accession>A0A1R1PP56</accession>
<evidence type="ECO:0000259" key="4">
    <source>
        <dbReference type="Pfam" id="PF00182"/>
    </source>
</evidence>
<dbReference type="CDD" id="cd00325">
    <property type="entry name" value="chitinase_GH19"/>
    <property type="match status" value="1"/>
</dbReference>
<dbReference type="PANTHER" id="PTHR22595">
    <property type="entry name" value="CHITINASE-RELATED"/>
    <property type="match status" value="1"/>
</dbReference>
<reference evidence="6" key="1">
    <citation type="submission" date="2017-01" db="EMBL/GenBank/DDBJ databases">
        <authorList>
            <person name="Wang Y."/>
            <person name="White M."/>
            <person name="Kvist S."/>
            <person name="Moncalvo J.-M."/>
        </authorList>
    </citation>
    <scope>NUCLEOTIDE SEQUENCE [LARGE SCALE GENOMIC DNA]</scope>
    <source>
        <strain evidence="6">COL-18-3</strain>
    </source>
</reference>
<dbReference type="Pfam" id="PF00182">
    <property type="entry name" value="Glyco_hydro_19"/>
    <property type="match status" value="1"/>
</dbReference>
<dbReference type="SUPFAM" id="SSF53955">
    <property type="entry name" value="Lysozyme-like"/>
    <property type="match status" value="1"/>
</dbReference>
<proteinExistence type="predicted"/>
<dbReference type="InterPro" id="IPR000726">
    <property type="entry name" value="Glyco_hydro_19_cat"/>
</dbReference>
<dbReference type="EMBL" id="LSSK01000608">
    <property type="protein sequence ID" value="OMH82721.1"/>
    <property type="molecule type" value="Genomic_DNA"/>
</dbReference>
<protein>
    <submittedName>
        <fullName evidence="5">Chitinase 4</fullName>
    </submittedName>
</protein>
<evidence type="ECO:0000313" key="6">
    <source>
        <dbReference type="Proteomes" id="UP000188320"/>
    </source>
</evidence>
<evidence type="ECO:0000313" key="5">
    <source>
        <dbReference type="EMBL" id="OMH82721.1"/>
    </source>
</evidence>
<evidence type="ECO:0000256" key="1">
    <source>
        <dbReference type="ARBA" id="ARBA00022821"/>
    </source>
</evidence>
<dbReference type="PANTHER" id="PTHR22595:SF79">
    <property type="entry name" value="CHITINASE 12"/>
    <property type="match status" value="1"/>
</dbReference>
<dbReference type="OrthoDB" id="5985073at2759"/>
<organism evidence="5 6">
    <name type="scientific">Zancudomyces culisetae</name>
    <name type="common">Gut fungus</name>
    <name type="synonym">Smittium culisetae</name>
    <dbReference type="NCBI Taxonomy" id="1213189"/>
    <lineage>
        <taxon>Eukaryota</taxon>
        <taxon>Fungi</taxon>
        <taxon>Fungi incertae sedis</taxon>
        <taxon>Zoopagomycota</taxon>
        <taxon>Kickxellomycotina</taxon>
        <taxon>Harpellomycetes</taxon>
        <taxon>Harpellales</taxon>
        <taxon>Legeriomycetaceae</taxon>
        <taxon>Zancudomyces</taxon>
    </lineage>
</organism>
<evidence type="ECO:0000256" key="3">
    <source>
        <dbReference type="SAM" id="SignalP"/>
    </source>
</evidence>
<dbReference type="GO" id="GO:0004568">
    <property type="term" value="F:chitinase activity"/>
    <property type="evidence" value="ECO:0007669"/>
    <property type="project" value="InterPro"/>
</dbReference>
<comment type="caution">
    <text evidence="5">The sequence shown here is derived from an EMBL/GenBank/DDBJ whole genome shotgun (WGS) entry which is preliminary data.</text>
</comment>
<evidence type="ECO:0000256" key="2">
    <source>
        <dbReference type="ARBA" id="ARBA00023157"/>
    </source>
</evidence>
<keyword evidence="2" id="KW-1015">Disulfide bond</keyword>
<dbReference type="GO" id="GO:0016998">
    <property type="term" value="P:cell wall macromolecule catabolic process"/>
    <property type="evidence" value="ECO:0007669"/>
    <property type="project" value="InterPro"/>
</dbReference>
<dbReference type="Gene3D" id="1.10.530.10">
    <property type="match status" value="1"/>
</dbReference>
<keyword evidence="6" id="KW-1185">Reference proteome</keyword>
<keyword evidence="1" id="KW-0611">Plant defense</keyword>
<dbReference type="Proteomes" id="UP000188320">
    <property type="component" value="Unassembled WGS sequence"/>
</dbReference>
<feature type="chain" id="PRO_5013362946" evidence="3">
    <location>
        <begin position="20"/>
        <end position="433"/>
    </location>
</feature>
<name>A0A1R1PP56_ZANCU</name>
<feature type="domain" description="Glycoside hydrolase family 19 catalytic" evidence="4">
    <location>
        <begin position="269"/>
        <end position="373"/>
    </location>
</feature>
<dbReference type="GO" id="GO:0006952">
    <property type="term" value="P:defense response"/>
    <property type="evidence" value="ECO:0007669"/>
    <property type="project" value="UniProtKB-KW"/>
</dbReference>
<dbReference type="GO" id="GO:0006032">
    <property type="term" value="P:chitin catabolic process"/>
    <property type="evidence" value="ECO:0007669"/>
    <property type="project" value="InterPro"/>
</dbReference>